<dbReference type="EMBL" id="DACTBT010000018">
    <property type="protein sequence ID" value="HAT4299066.1"/>
    <property type="molecule type" value="Genomic_DNA"/>
</dbReference>
<reference evidence="1" key="1">
    <citation type="journal article" date="2018" name="Genome Biol.">
        <title>SKESA: strategic k-mer extension for scrupulous assemblies.</title>
        <authorList>
            <person name="Souvorov A."/>
            <person name="Agarwala R."/>
            <person name="Lipman D.J."/>
        </authorList>
    </citation>
    <scope>NUCLEOTIDE SEQUENCE</scope>
    <source>
        <strain evidence="1">C25</strain>
    </source>
</reference>
<proteinExistence type="predicted"/>
<dbReference type="Proteomes" id="UP000855421">
    <property type="component" value="Unassembled WGS sequence"/>
</dbReference>
<evidence type="ECO:0000313" key="2">
    <source>
        <dbReference type="Proteomes" id="UP000855421"/>
    </source>
</evidence>
<organism evidence="1 2">
    <name type="scientific">Clostridium perfringens</name>
    <dbReference type="NCBI Taxonomy" id="1502"/>
    <lineage>
        <taxon>Bacteria</taxon>
        <taxon>Bacillati</taxon>
        <taxon>Bacillota</taxon>
        <taxon>Clostridia</taxon>
        <taxon>Eubacteriales</taxon>
        <taxon>Clostridiaceae</taxon>
        <taxon>Clostridium</taxon>
    </lineage>
</organism>
<evidence type="ECO:0000313" key="1">
    <source>
        <dbReference type="EMBL" id="HAT4299066.1"/>
    </source>
</evidence>
<dbReference type="AlphaFoldDB" id="A0AAN5NBU7"/>
<accession>A0AAN5NBU7</accession>
<comment type="caution">
    <text evidence="1">The sequence shown here is derived from an EMBL/GenBank/DDBJ whole genome shotgun (WGS) entry which is preliminary data.</text>
</comment>
<dbReference type="RefSeq" id="WP_078209925.1">
    <property type="nucleotide sequence ID" value="NZ_CATNXU010000001.1"/>
</dbReference>
<reference evidence="1" key="2">
    <citation type="submission" date="2020-07" db="EMBL/GenBank/DDBJ databases">
        <authorList>
            <consortium name="NCBI Pathogen Detection Project"/>
        </authorList>
    </citation>
    <scope>NUCLEOTIDE SEQUENCE</scope>
    <source>
        <strain evidence="1">C25</strain>
    </source>
</reference>
<name>A0AAN5NBU7_CLOPF</name>
<protein>
    <submittedName>
        <fullName evidence="1">Uncharacterized protein</fullName>
    </submittedName>
</protein>
<gene>
    <name evidence="1" type="ORF">I9063_002451</name>
</gene>
<sequence>MGLIIRPPQVDLGGGVNVGIDKGRFLATENQNTFVIQNTISTNDLLMIHVNNLYLEKDINYSISEDSISGTTTITLPNLKLNDAISWILIKVGDTPIKPEVKQAICGTFKY</sequence>